<reference evidence="2" key="1">
    <citation type="submission" date="2015-03" db="EMBL/GenBank/DDBJ databases">
        <authorList>
            <person name="Ferrari E."/>
            <person name="Walter M.C."/>
            <person name="Huptas C."/>
            <person name="Scherer S."/>
            <person name="Mueller-Herbst S."/>
        </authorList>
    </citation>
    <scope>NUCLEOTIDE SEQUENCE [LARGE SCALE GENOMIC DNA]</scope>
    <source>
        <strain evidence="2">LWP01</strain>
    </source>
</reference>
<organism evidence="1 2">
    <name type="scientific">Listeria weihenstephanensis</name>
    <dbReference type="NCBI Taxonomy" id="1006155"/>
    <lineage>
        <taxon>Bacteria</taxon>
        <taxon>Bacillati</taxon>
        <taxon>Bacillota</taxon>
        <taxon>Bacilli</taxon>
        <taxon>Bacillales</taxon>
        <taxon>Listeriaceae</taxon>
        <taxon>Listeria</taxon>
    </lineage>
</organism>
<dbReference type="Proteomes" id="UP000223060">
    <property type="component" value="Chromosome"/>
</dbReference>
<evidence type="ECO:0000313" key="2">
    <source>
        <dbReference type="Proteomes" id="UP000223060"/>
    </source>
</evidence>
<dbReference type="RefSeq" id="WP_036058722.1">
    <property type="nucleotide sequence ID" value="NZ_CP011102.1"/>
</dbReference>
<accession>A0A1S7FWM1</accession>
<gene>
    <name evidence="1" type="ORF">UE46_12650</name>
</gene>
<keyword evidence="2" id="KW-1185">Reference proteome</keyword>
<dbReference type="AlphaFoldDB" id="A0A1S7FWM1"/>
<evidence type="ECO:0000313" key="1">
    <source>
        <dbReference type="EMBL" id="AQY51793.1"/>
    </source>
</evidence>
<dbReference type="EMBL" id="CP011102">
    <property type="protein sequence ID" value="AQY51793.1"/>
    <property type="molecule type" value="Genomic_DNA"/>
</dbReference>
<dbReference type="KEGG" id="lwi:UE46_12650"/>
<proteinExistence type="predicted"/>
<name>A0A1S7FWM1_9LIST</name>
<protein>
    <submittedName>
        <fullName evidence="1">Uncharacterized protein</fullName>
    </submittedName>
</protein>
<sequence>MDFERFLLTDTSEFFKFSIEFEDIAYLLLVDTFAKAEKSFGERIFEDDFVPNDNHILVKCGIRRELTIKEREYILSFVEGLLSFKPSIDYLVDFFDVDVDLESGYPEGDGIIDLVERINELFESNIVIKDASTINNIIQK</sequence>